<feature type="region of interest" description="Disordered" evidence="1">
    <location>
        <begin position="1"/>
        <end position="22"/>
    </location>
</feature>
<sequence length="311" mass="35579">MRYRVSSTGTSSSGTTSSPGSASIRFRPLAIAPDSQSKIEVDAYFSPPTDIQKFHKEFPVPHALYVKLKDGLRVWSSSGCARTKGLKHKIKAKDPQRDLVLESLLKARIIEPSPHQKGIPRFCGTFFLVSRPGSKVRPIADFSALTRVIEAPKFTLKSVYQVVNDYNWPNHLWYTKLDLKQAFCNINLHPKTHFMTTFGYGGKFYHFTRMPFGLSITPYIQQSLLNCVLAFIKRHTKYTYGHLDDLIIVHQDRRKLQVLIDVLRAKLRNAGWVINSKKSELNPVKKIKFLGANWDELGIIRDKEATRFTRE</sequence>
<dbReference type="InterPro" id="IPR043128">
    <property type="entry name" value="Rev_trsase/Diguanyl_cyclase"/>
</dbReference>
<name>A0A3M7PM37_BRAPC</name>
<dbReference type="STRING" id="10195.A0A3M7PM37"/>
<dbReference type="PANTHER" id="PTHR33050:SF7">
    <property type="entry name" value="RIBONUCLEASE H"/>
    <property type="match status" value="1"/>
</dbReference>
<dbReference type="AlphaFoldDB" id="A0A3M7PM37"/>
<dbReference type="Gene3D" id="3.30.70.270">
    <property type="match status" value="1"/>
</dbReference>
<evidence type="ECO:0000256" key="1">
    <source>
        <dbReference type="SAM" id="MobiDB-lite"/>
    </source>
</evidence>
<dbReference type="Gene3D" id="3.10.10.10">
    <property type="entry name" value="HIV Type 1 Reverse Transcriptase, subunit A, domain 1"/>
    <property type="match status" value="1"/>
</dbReference>
<comment type="caution">
    <text evidence="3">The sequence shown here is derived from an EMBL/GenBank/DDBJ whole genome shotgun (WGS) entry which is preliminary data.</text>
</comment>
<keyword evidence="4" id="KW-1185">Reference proteome</keyword>
<gene>
    <name evidence="3" type="ORF">BpHYR1_015539</name>
</gene>
<reference evidence="3 4" key="1">
    <citation type="journal article" date="2018" name="Sci. Rep.">
        <title>Genomic signatures of local adaptation to the degree of environmental predictability in rotifers.</title>
        <authorList>
            <person name="Franch-Gras L."/>
            <person name="Hahn C."/>
            <person name="Garcia-Roger E.M."/>
            <person name="Carmona M.J."/>
            <person name="Serra M."/>
            <person name="Gomez A."/>
        </authorList>
    </citation>
    <scope>NUCLEOTIDE SEQUENCE [LARGE SCALE GENOMIC DNA]</scope>
    <source>
        <strain evidence="3">HYR1</strain>
    </source>
</reference>
<dbReference type="Proteomes" id="UP000276133">
    <property type="component" value="Unassembled WGS sequence"/>
</dbReference>
<evidence type="ECO:0000313" key="4">
    <source>
        <dbReference type="Proteomes" id="UP000276133"/>
    </source>
</evidence>
<accession>A0A3M7PM37</accession>
<organism evidence="3 4">
    <name type="scientific">Brachionus plicatilis</name>
    <name type="common">Marine rotifer</name>
    <name type="synonym">Brachionus muelleri</name>
    <dbReference type="NCBI Taxonomy" id="10195"/>
    <lineage>
        <taxon>Eukaryota</taxon>
        <taxon>Metazoa</taxon>
        <taxon>Spiralia</taxon>
        <taxon>Gnathifera</taxon>
        <taxon>Rotifera</taxon>
        <taxon>Eurotatoria</taxon>
        <taxon>Monogononta</taxon>
        <taxon>Pseudotrocha</taxon>
        <taxon>Ploima</taxon>
        <taxon>Brachionidae</taxon>
        <taxon>Brachionus</taxon>
    </lineage>
</organism>
<dbReference type="InterPro" id="IPR043502">
    <property type="entry name" value="DNA/RNA_pol_sf"/>
</dbReference>
<evidence type="ECO:0000259" key="2">
    <source>
        <dbReference type="PROSITE" id="PS50878"/>
    </source>
</evidence>
<dbReference type="SUPFAM" id="SSF56672">
    <property type="entry name" value="DNA/RNA polymerases"/>
    <property type="match status" value="1"/>
</dbReference>
<feature type="domain" description="Reverse transcriptase" evidence="2">
    <location>
        <begin position="110"/>
        <end position="294"/>
    </location>
</feature>
<proteinExistence type="predicted"/>
<feature type="non-terminal residue" evidence="3">
    <location>
        <position position="311"/>
    </location>
</feature>
<dbReference type="Pfam" id="PF00078">
    <property type="entry name" value="RVT_1"/>
    <property type="match status" value="1"/>
</dbReference>
<dbReference type="InterPro" id="IPR052055">
    <property type="entry name" value="Hepadnavirus_pol/RT"/>
</dbReference>
<dbReference type="OrthoDB" id="10068564at2759"/>
<dbReference type="EMBL" id="REGN01010031">
    <property type="protein sequence ID" value="RMZ99834.1"/>
    <property type="molecule type" value="Genomic_DNA"/>
</dbReference>
<evidence type="ECO:0000313" key="3">
    <source>
        <dbReference type="EMBL" id="RMZ99834.1"/>
    </source>
</evidence>
<dbReference type="PANTHER" id="PTHR33050">
    <property type="entry name" value="REVERSE TRANSCRIPTASE DOMAIN-CONTAINING PROTEIN"/>
    <property type="match status" value="1"/>
</dbReference>
<protein>
    <submittedName>
        <fullName evidence="3">Transposon Ty3-I Gag-Pol poly</fullName>
    </submittedName>
</protein>
<dbReference type="PROSITE" id="PS50878">
    <property type="entry name" value="RT_POL"/>
    <property type="match status" value="1"/>
</dbReference>
<dbReference type="InterPro" id="IPR000477">
    <property type="entry name" value="RT_dom"/>
</dbReference>